<evidence type="ECO:0000313" key="2">
    <source>
        <dbReference type="Proteomes" id="UP000257080"/>
    </source>
</evidence>
<dbReference type="Proteomes" id="UP000257080">
    <property type="component" value="Unassembled WGS sequence"/>
</dbReference>
<comment type="caution">
    <text evidence="1">The sequence shown here is derived from an EMBL/GenBank/DDBJ whole genome shotgun (WGS) entry which is preliminary data.</text>
</comment>
<organism evidence="1 2">
    <name type="scientific">Subtercola boreus</name>
    <dbReference type="NCBI Taxonomy" id="120213"/>
    <lineage>
        <taxon>Bacteria</taxon>
        <taxon>Bacillati</taxon>
        <taxon>Actinomycetota</taxon>
        <taxon>Actinomycetes</taxon>
        <taxon>Micrococcales</taxon>
        <taxon>Microbacteriaceae</taxon>
        <taxon>Subtercola</taxon>
    </lineage>
</organism>
<name>A0A3E0WAF7_9MICO</name>
<accession>A0A3E0WAF7</accession>
<reference evidence="1 2" key="1">
    <citation type="submission" date="2017-04" db="EMBL/GenBank/DDBJ databases">
        <title>Comparative genome analysis of Subtercola boreus.</title>
        <authorList>
            <person name="Cho Y.-J."/>
            <person name="Cho A."/>
            <person name="Kim O.-S."/>
            <person name="Lee J.-I."/>
        </authorList>
    </citation>
    <scope>NUCLEOTIDE SEQUENCE [LARGE SCALE GENOMIC DNA]</scope>
    <source>
        <strain evidence="1 2">P28004</strain>
    </source>
</reference>
<sequence>METRDRSSVVMQIAADALGVDASCIDVRIGDTALLAAAPAVPPGEPHRGARRRAVEWLEETDVNITPTGGKDVGEIVRSAPPPPCRTPSGTRQVFACVAPCQEQGR</sequence>
<evidence type="ECO:0000313" key="1">
    <source>
        <dbReference type="EMBL" id="RFA26520.1"/>
    </source>
</evidence>
<proteinExistence type="predicted"/>
<protein>
    <submittedName>
        <fullName evidence="1">Uncharacterized protein</fullName>
    </submittedName>
</protein>
<gene>
    <name evidence="1" type="ORF">B7R25_10920</name>
</gene>
<dbReference type="RefSeq" id="WP_116418979.1">
    <property type="nucleotide sequence ID" value="NZ_NBXC01000019.1"/>
</dbReference>
<dbReference type="EMBL" id="NBXE01000024">
    <property type="protein sequence ID" value="RFA26520.1"/>
    <property type="molecule type" value="Genomic_DNA"/>
</dbReference>
<dbReference type="AlphaFoldDB" id="A0A3E0WAF7"/>